<dbReference type="EMBL" id="QOIL01000030">
    <property type="protein sequence ID" value="RCG21126.1"/>
    <property type="molecule type" value="Genomic_DNA"/>
</dbReference>
<protein>
    <submittedName>
        <fullName evidence="1">Uncharacterized protein</fullName>
    </submittedName>
</protein>
<name>A0A367ESM8_9ACTN</name>
<keyword evidence="2" id="KW-1185">Reference proteome</keyword>
<sequence length="170" mass="17587">MLEVIDAVLGKGAQVAVGRIAGVGAVPGVLQVLVGEPSARRRLGVRGIGEVVDRCGGGRGLFADRQGWVGIRLWSVPGGFLLGGRFGLTRMQVIGAGGVVVGVWQEWFWGVCPSITAGVLGDCGVMLCGWRVDDRDGGGLGFLCDLVALAMGGGWLRRLARSCLVVAGRS</sequence>
<evidence type="ECO:0000313" key="1">
    <source>
        <dbReference type="EMBL" id="RCG21126.1"/>
    </source>
</evidence>
<gene>
    <name evidence="1" type="ORF">DQ384_36535</name>
</gene>
<proteinExistence type="predicted"/>
<evidence type="ECO:0000313" key="2">
    <source>
        <dbReference type="Proteomes" id="UP000253094"/>
    </source>
</evidence>
<dbReference type="Proteomes" id="UP000253094">
    <property type="component" value="Unassembled WGS sequence"/>
</dbReference>
<comment type="caution">
    <text evidence="1">The sequence shown here is derived from an EMBL/GenBank/DDBJ whole genome shotgun (WGS) entry which is preliminary data.</text>
</comment>
<accession>A0A367ESM8</accession>
<reference evidence="1 2" key="1">
    <citation type="submission" date="2018-06" db="EMBL/GenBank/DDBJ databases">
        <title>Sphaerisporangium craniellae sp. nov., isolated from a marine sponge in the South China Sea.</title>
        <authorList>
            <person name="Li L."/>
        </authorList>
    </citation>
    <scope>NUCLEOTIDE SEQUENCE [LARGE SCALE GENOMIC DNA]</scope>
    <source>
        <strain evidence="1 2">CCTCC AA 208026</strain>
    </source>
</reference>
<organism evidence="1 2">
    <name type="scientific">Sphaerisporangium album</name>
    <dbReference type="NCBI Taxonomy" id="509200"/>
    <lineage>
        <taxon>Bacteria</taxon>
        <taxon>Bacillati</taxon>
        <taxon>Actinomycetota</taxon>
        <taxon>Actinomycetes</taxon>
        <taxon>Streptosporangiales</taxon>
        <taxon>Streptosporangiaceae</taxon>
        <taxon>Sphaerisporangium</taxon>
    </lineage>
</organism>
<dbReference type="AlphaFoldDB" id="A0A367ESM8"/>